<keyword evidence="10" id="KW-1185">Reference proteome</keyword>
<feature type="domain" description="Histidine kinase" evidence="7">
    <location>
        <begin position="456"/>
        <end position="677"/>
    </location>
</feature>
<dbReference type="CDD" id="cd00075">
    <property type="entry name" value="HATPase"/>
    <property type="match status" value="1"/>
</dbReference>
<keyword evidence="3" id="KW-0597">Phosphoprotein</keyword>
<evidence type="ECO:0000256" key="1">
    <source>
        <dbReference type="ARBA" id="ARBA00000085"/>
    </source>
</evidence>
<feature type="domain" description="MHYT" evidence="8">
    <location>
        <begin position="27"/>
        <end position="220"/>
    </location>
</feature>
<evidence type="ECO:0000313" key="10">
    <source>
        <dbReference type="Proteomes" id="UP001611383"/>
    </source>
</evidence>
<dbReference type="EC" id="2.7.13.3" evidence="2"/>
<dbReference type="Gene3D" id="3.30.450.40">
    <property type="match status" value="1"/>
</dbReference>
<sequence length="679" mass="73648">MHLSSVFSVGSLLGCLQCAAQHINGTFHPGLVLLSIAIAVVASYMALDVSGRVAETSGPSRRAILASGAMMMGVGIWSMHFVGMLAFQMPMPMSYGPGLTALSMAAAVLGSWAALFVVSRRLVTLPRLLAGGTFMGLAINAMHYIGMAGMRMEATIQYNPWLFALSVLIAIGASVAALWLAFQLERERHAWSWRKLGSALLMGAAIAGMHYTGMAAARFIPARMPPGYSTSGMQIDGLGAVAIGVATLGGLGLALLGSLVDMEQRRTQRTLALLADASAVLSRSLDIPTIAETLAELVATSVGEGCLVDLCEEGGLSLRRVAVCYPSHRAQEERYRGVLYAKEPGAQTPLQRVARTGQPELLTRLSRSERERLAQSPEALTLPRDARARGVLIVPLTHRERVLGVITVFSRERPLDDTHRALVQELGRRAGSAVENARLYHEAQEAIRVRDEFLSIASHELNTPLTPLMMNLQRLHRTVTSGSGMQVLSDEQLLRVVDVAQRQTKRLARLVGELLDISRIRLGRLELHQEQVELGSLAREVMERLGDEPVWTESGMPTLRVEGPVVGLWDRSRLEQVVGNLLANAARYGQGKPVDVTVRAHDGEAWLVVRDRGIGIAPESCKRIFERFERAASRNFGGLGLGLYIARQIVEAHGGTIGVESELGVGSTFTVKLPRWQSH</sequence>
<dbReference type="SUPFAM" id="SSF47384">
    <property type="entry name" value="Homodimeric domain of signal transducing histidine kinase"/>
    <property type="match status" value="1"/>
</dbReference>
<protein>
    <recommendedName>
        <fullName evidence="2">histidine kinase</fullName>
        <ecNumber evidence="2">2.7.13.3</ecNumber>
    </recommendedName>
</protein>
<dbReference type="SMART" id="SM00388">
    <property type="entry name" value="HisKA"/>
    <property type="match status" value="1"/>
</dbReference>
<dbReference type="SMART" id="SM00065">
    <property type="entry name" value="GAF"/>
    <property type="match status" value="1"/>
</dbReference>
<feature type="transmembrane region" description="Helical" evidence="6">
    <location>
        <begin position="196"/>
        <end position="220"/>
    </location>
</feature>
<feature type="transmembrane region" description="Helical" evidence="6">
    <location>
        <begin position="125"/>
        <end position="146"/>
    </location>
</feature>
<keyword evidence="4" id="KW-0808">Transferase</keyword>
<dbReference type="PRINTS" id="PR00344">
    <property type="entry name" value="BCTRLSENSOR"/>
</dbReference>
<dbReference type="InterPro" id="IPR003594">
    <property type="entry name" value="HATPase_dom"/>
</dbReference>
<name>A0ABY9X864_9BACT</name>
<feature type="transmembrane region" description="Helical" evidence="6">
    <location>
        <begin position="161"/>
        <end position="184"/>
    </location>
</feature>
<proteinExistence type="predicted"/>
<dbReference type="RefSeq" id="WP_395811851.1">
    <property type="nucleotide sequence ID" value="NZ_CP043494.1"/>
</dbReference>
<dbReference type="PROSITE" id="PS50924">
    <property type="entry name" value="MHYT"/>
    <property type="match status" value="1"/>
</dbReference>
<dbReference type="Proteomes" id="UP001611383">
    <property type="component" value="Chromosome"/>
</dbReference>
<dbReference type="PANTHER" id="PTHR43047">
    <property type="entry name" value="TWO-COMPONENT HISTIDINE PROTEIN KINASE"/>
    <property type="match status" value="1"/>
</dbReference>
<dbReference type="InterPro" id="IPR005330">
    <property type="entry name" value="MHYT_dom"/>
</dbReference>
<comment type="catalytic activity">
    <reaction evidence="1">
        <text>ATP + protein L-histidine = ADP + protein N-phospho-L-histidine.</text>
        <dbReference type="EC" id="2.7.13.3"/>
    </reaction>
</comment>
<organism evidence="9 10">
    <name type="scientific">Archangium minus</name>
    <dbReference type="NCBI Taxonomy" id="83450"/>
    <lineage>
        <taxon>Bacteria</taxon>
        <taxon>Pseudomonadati</taxon>
        <taxon>Myxococcota</taxon>
        <taxon>Myxococcia</taxon>
        <taxon>Myxococcales</taxon>
        <taxon>Cystobacterineae</taxon>
        <taxon>Archangiaceae</taxon>
        <taxon>Archangium</taxon>
    </lineage>
</organism>
<keyword evidence="5" id="KW-0418">Kinase</keyword>
<evidence type="ECO:0000256" key="5">
    <source>
        <dbReference type="ARBA" id="ARBA00022777"/>
    </source>
</evidence>
<evidence type="ECO:0000256" key="6">
    <source>
        <dbReference type="PROSITE-ProRule" id="PRU00244"/>
    </source>
</evidence>
<dbReference type="SMART" id="SM00387">
    <property type="entry name" value="HATPase_c"/>
    <property type="match status" value="1"/>
</dbReference>
<keyword evidence="6" id="KW-0812">Transmembrane</keyword>
<keyword evidence="6" id="KW-0472">Membrane</keyword>
<reference evidence="9 10" key="1">
    <citation type="submission" date="2019-08" db="EMBL/GenBank/DDBJ databases">
        <title>Archangium and Cystobacter genomes.</title>
        <authorList>
            <person name="Chen I.-C.K."/>
            <person name="Wielgoss S."/>
        </authorList>
    </citation>
    <scope>NUCLEOTIDE SEQUENCE [LARGE SCALE GENOMIC DNA]</scope>
    <source>
        <strain evidence="9 10">Cbm 6</strain>
    </source>
</reference>
<dbReference type="PANTHER" id="PTHR43047:SF72">
    <property type="entry name" value="OSMOSENSING HISTIDINE PROTEIN KINASE SLN1"/>
    <property type="match status" value="1"/>
</dbReference>
<dbReference type="Gene3D" id="1.10.287.130">
    <property type="match status" value="1"/>
</dbReference>
<evidence type="ECO:0000259" key="8">
    <source>
        <dbReference type="PROSITE" id="PS50924"/>
    </source>
</evidence>
<dbReference type="SUPFAM" id="SSF55781">
    <property type="entry name" value="GAF domain-like"/>
    <property type="match status" value="1"/>
</dbReference>
<accession>A0ABY9X864</accession>
<dbReference type="Pfam" id="PF00512">
    <property type="entry name" value="HisKA"/>
    <property type="match status" value="1"/>
</dbReference>
<dbReference type="Pfam" id="PF02518">
    <property type="entry name" value="HATPase_c"/>
    <property type="match status" value="1"/>
</dbReference>
<dbReference type="CDD" id="cd00082">
    <property type="entry name" value="HisKA"/>
    <property type="match status" value="1"/>
</dbReference>
<feature type="transmembrane region" description="Helical" evidence="6">
    <location>
        <begin position="99"/>
        <end position="118"/>
    </location>
</feature>
<dbReference type="InterPro" id="IPR004358">
    <property type="entry name" value="Sig_transdc_His_kin-like_C"/>
</dbReference>
<evidence type="ECO:0000256" key="3">
    <source>
        <dbReference type="ARBA" id="ARBA00022553"/>
    </source>
</evidence>
<evidence type="ECO:0000313" key="9">
    <source>
        <dbReference type="EMBL" id="WNG51585.1"/>
    </source>
</evidence>
<dbReference type="InterPro" id="IPR003018">
    <property type="entry name" value="GAF"/>
</dbReference>
<evidence type="ECO:0000259" key="7">
    <source>
        <dbReference type="PROSITE" id="PS50109"/>
    </source>
</evidence>
<evidence type="ECO:0000256" key="2">
    <source>
        <dbReference type="ARBA" id="ARBA00012438"/>
    </source>
</evidence>
<dbReference type="Gene3D" id="3.30.565.10">
    <property type="entry name" value="Histidine kinase-like ATPase, C-terminal domain"/>
    <property type="match status" value="1"/>
</dbReference>
<gene>
    <name evidence="9" type="ORF">F0U60_51215</name>
</gene>
<dbReference type="InterPro" id="IPR029016">
    <property type="entry name" value="GAF-like_dom_sf"/>
</dbReference>
<dbReference type="Pfam" id="PF03707">
    <property type="entry name" value="MHYT"/>
    <property type="match status" value="3"/>
</dbReference>
<dbReference type="Pfam" id="PF13185">
    <property type="entry name" value="GAF_2"/>
    <property type="match status" value="1"/>
</dbReference>
<evidence type="ECO:0000256" key="4">
    <source>
        <dbReference type="ARBA" id="ARBA00022679"/>
    </source>
</evidence>
<dbReference type="InterPro" id="IPR036097">
    <property type="entry name" value="HisK_dim/P_sf"/>
</dbReference>
<feature type="transmembrane region" description="Helical" evidence="6">
    <location>
        <begin position="30"/>
        <end position="51"/>
    </location>
</feature>
<dbReference type="PROSITE" id="PS50109">
    <property type="entry name" value="HIS_KIN"/>
    <property type="match status" value="1"/>
</dbReference>
<feature type="transmembrane region" description="Helical" evidence="6">
    <location>
        <begin position="63"/>
        <end position="87"/>
    </location>
</feature>
<dbReference type="InterPro" id="IPR003661">
    <property type="entry name" value="HisK_dim/P_dom"/>
</dbReference>
<keyword evidence="6" id="KW-1133">Transmembrane helix</keyword>
<dbReference type="SUPFAM" id="SSF55874">
    <property type="entry name" value="ATPase domain of HSP90 chaperone/DNA topoisomerase II/histidine kinase"/>
    <property type="match status" value="1"/>
</dbReference>
<feature type="transmembrane region" description="Helical" evidence="6">
    <location>
        <begin position="240"/>
        <end position="260"/>
    </location>
</feature>
<dbReference type="InterPro" id="IPR005467">
    <property type="entry name" value="His_kinase_dom"/>
</dbReference>
<dbReference type="EMBL" id="CP043494">
    <property type="protein sequence ID" value="WNG51585.1"/>
    <property type="molecule type" value="Genomic_DNA"/>
</dbReference>
<dbReference type="InterPro" id="IPR036890">
    <property type="entry name" value="HATPase_C_sf"/>
</dbReference>